<dbReference type="OrthoDB" id="7466251at2"/>
<dbReference type="Proteomes" id="UP000007967">
    <property type="component" value="Chromosome"/>
</dbReference>
<dbReference type="KEGG" id="kfl:Kfla_5803"/>
<sequence>MLSGSGRDSPVHSLVDLALTLHEQTNVERTATATIAALPSLMAGAVGSIVLSHRHRPVPLSAGCAALERADRRQVELNEGPAVSILRGDSAVLAPDLARDSPWPRWGRDAAAEGWRSWLSLQLLSRNGNTLGVLSVASPRPEAFDRDATWLAGLVATHAAVALDAARIRDNLQVAGDAQARIGHALGILMERYGMDDEQAFSVLRRYSQDSGRKLRDIAADLVQTRQFPEPTSAHRSGWASFETGSGGTGMGTATP</sequence>
<keyword evidence="2" id="KW-0418">Kinase</keyword>
<dbReference type="SMART" id="SM01012">
    <property type="entry name" value="ANTAR"/>
    <property type="match status" value="1"/>
</dbReference>
<evidence type="ECO:0000256" key="1">
    <source>
        <dbReference type="ARBA" id="ARBA00022679"/>
    </source>
</evidence>
<keyword evidence="8" id="KW-1185">Reference proteome</keyword>
<dbReference type="GO" id="GO:0003723">
    <property type="term" value="F:RNA binding"/>
    <property type="evidence" value="ECO:0007669"/>
    <property type="project" value="InterPro"/>
</dbReference>
<evidence type="ECO:0000313" key="7">
    <source>
        <dbReference type="EMBL" id="ADB34807.1"/>
    </source>
</evidence>
<organism evidence="7 8">
    <name type="scientific">Kribbella flavida (strain DSM 17836 / JCM 10339 / NBRC 14399)</name>
    <dbReference type="NCBI Taxonomy" id="479435"/>
    <lineage>
        <taxon>Bacteria</taxon>
        <taxon>Bacillati</taxon>
        <taxon>Actinomycetota</taxon>
        <taxon>Actinomycetes</taxon>
        <taxon>Propionibacteriales</taxon>
        <taxon>Kribbellaceae</taxon>
        <taxon>Kribbella</taxon>
    </lineage>
</organism>
<dbReference type="PROSITE" id="PS50921">
    <property type="entry name" value="ANTAR"/>
    <property type="match status" value="1"/>
</dbReference>
<dbReference type="PIRSF" id="PIRSF036625">
    <property type="entry name" value="GAF_ANTAR"/>
    <property type="match status" value="1"/>
</dbReference>
<feature type="domain" description="ANTAR" evidence="6">
    <location>
        <begin position="162"/>
        <end position="223"/>
    </location>
</feature>
<dbReference type="RefSeq" id="WP_012923361.1">
    <property type="nucleotide sequence ID" value="NC_013729.1"/>
</dbReference>
<gene>
    <name evidence="7" type="ordered locus">Kfla_5803</name>
</gene>
<dbReference type="Pfam" id="PF03861">
    <property type="entry name" value="ANTAR"/>
    <property type="match status" value="1"/>
</dbReference>
<proteinExistence type="predicted"/>
<dbReference type="HOGENOM" id="CLU_074354_2_0_11"/>
<evidence type="ECO:0000256" key="3">
    <source>
        <dbReference type="ARBA" id="ARBA00023015"/>
    </source>
</evidence>
<dbReference type="GO" id="GO:0016301">
    <property type="term" value="F:kinase activity"/>
    <property type="evidence" value="ECO:0007669"/>
    <property type="project" value="UniProtKB-KW"/>
</dbReference>
<dbReference type="eggNOG" id="COG3707">
    <property type="taxonomic scope" value="Bacteria"/>
</dbReference>
<dbReference type="InterPro" id="IPR036388">
    <property type="entry name" value="WH-like_DNA-bd_sf"/>
</dbReference>
<dbReference type="InterPro" id="IPR029016">
    <property type="entry name" value="GAF-like_dom_sf"/>
</dbReference>
<keyword evidence="3" id="KW-0805">Transcription regulation</keyword>
<dbReference type="AlphaFoldDB" id="D2PQA5"/>
<reference evidence="7 8" key="2">
    <citation type="journal article" date="2010" name="Stand. Genomic Sci.">
        <title>Complete genome sequence of Kribbella flavida type strain (IFO 14399).</title>
        <authorList>
            <person name="Pukall R."/>
            <person name="Lapidus A."/>
            <person name="Glavina Del Rio T."/>
            <person name="Copeland A."/>
            <person name="Tice H."/>
            <person name="Cheng J.-F."/>
            <person name="Lucas S."/>
            <person name="Chen F."/>
            <person name="Nolan M."/>
            <person name="LaButti K."/>
            <person name="Pati A."/>
            <person name="Ivanova N."/>
            <person name="Mavrommatis K."/>
            <person name="Mikhailova N."/>
            <person name="Pitluck S."/>
            <person name="Bruce D."/>
            <person name="Goodwin L."/>
            <person name="Land M."/>
            <person name="Hauser L."/>
            <person name="Chang Y.-J."/>
            <person name="Jeffries C.D."/>
            <person name="Chen A."/>
            <person name="Palaniappan K."/>
            <person name="Chain P."/>
            <person name="Rohde M."/>
            <person name="Goeker M."/>
            <person name="Bristow J."/>
            <person name="Eisen J.A."/>
            <person name="Markowitz V."/>
            <person name="Hugenholtz P."/>
            <person name="Kyrpides N.C."/>
            <person name="Klenk H.-P."/>
            <person name="Brettin T."/>
        </authorList>
    </citation>
    <scope>NUCLEOTIDE SEQUENCE [LARGE SCALE GENOMIC DNA]</scope>
    <source>
        <strain evidence="8">DSM 17836 / JCM 10339 / NBRC 14399</strain>
    </source>
</reference>
<reference evidence="8" key="1">
    <citation type="submission" date="2009-09" db="EMBL/GenBank/DDBJ databases">
        <title>The complete genome of Kribbella flavida DSM 17836.</title>
        <authorList>
            <consortium name="US DOE Joint Genome Institute (JGI-PGF)"/>
            <person name="Lucas S."/>
            <person name="Copeland A."/>
            <person name="Lapidus A."/>
            <person name="Glavina del Rio T."/>
            <person name="Dalin E."/>
            <person name="Tice H."/>
            <person name="Bruce D."/>
            <person name="Goodwin L."/>
            <person name="Pitluck S."/>
            <person name="Kyrpides N."/>
            <person name="Mavromatis K."/>
            <person name="Ivanova N."/>
            <person name="Saunders E."/>
            <person name="Brettin T."/>
            <person name="Detter J.C."/>
            <person name="Han C."/>
            <person name="Larimer F."/>
            <person name="Land M."/>
            <person name="Hauser L."/>
            <person name="Markowitz V."/>
            <person name="Cheng J.-F."/>
            <person name="Hugenholtz P."/>
            <person name="Woyke T."/>
            <person name="Wu D."/>
            <person name="Pukall R."/>
            <person name="Klenk H.-P."/>
            <person name="Eisen J.A."/>
        </authorList>
    </citation>
    <scope>NUCLEOTIDE SEQUENCE [LARGE SCALE GENOMIC DNA]</scope>
    <source>
        <strain evidence="8">DSM 17836 / JCM 10339 / NBRC 14399</strain>
    </source>
</reference>
<evidence type="ECO:0000313" key="8">
    <source>
        <dbReference type="Proteomes" id="UP000007967"/>
    </source>
</evidence>
<dbReference type="InterPro" id="IPR011006">
    <property type="entry name" value="CheY-like_superfamily"/>
</dbReference>
<dbReference type="InterPro" id="IPR003018">
    <property type="entry name" value="GAF"/>
</dbReference>
<evidence type="ECO:0000256" key="4">
    <source>
        <dbReference type="ARBA" id="ARBA00023163"/>
    </source>
</evidence>
<evidence type="ECO:0000256" key="2">
    <source>
        <dbReference type="ARBA" id="ARBA00022777"/>
    </source>
</evidence>
<dbReference type="EMBL" id="CP001736">
    <property type="protein sequence ID" value="ADB34807.1"/>
    <property type="molecule type" value="Genomic_DNA"/>
</dbReference>
<dbReference type="InterPro" id="IPR012074">
    <property type="entry name" value="GAF_ANTAR"/>
</dbReference>
<evidence type="ECO:0000256" key="5">
    <source>
        <dbReference type="SAM" id="MobiDB-lite"/>
    </source>
</evidence>
<keyword evidence="4" id="KW-0804">Transcription</keyword>
<dbReference type="Gene3D" id="3.30.450.40">
    <property type="match status" value="1"/>
</dbReference>
<dbReference type="InterPro" id="IPR005561">
    <property type="entry name" value="ANTAR"/>
</dbReference>
<feature type="region of interest" description="Disordered" evidence="5">
    <location>
        <begin position="230"/>
        <end position="256"/>
    </location>
</feature>
<protein>
    <recommendedName>
        <fullName evidence="6">ANTAR domain-containing protein</fullName>
    </recommendedName>
</protein>
<dbReference type="SMART" id="SM00065">
    <property type="entry name" value="GAF"/>
    <property type="match status" value="1"/>
</dbReference>
<name>D2PQA5_KRIFD</name>
<keyword evidence="1" id="KW-0808">Transferase</keyword>
<accession>D2PQA5</accession>
<dbReference type="STRING" id="479435.Kfla_5803"/>
<dbReference type="Gene3D" id="1.10.10.10">
    <property type="entry name" value="Winged helix-like DNA-binding domain superfamily/Winged helix DNA-binding domain"/>
    <property type="match status" value="1"/>
</dbReference>
<dbReference type="SUPFAM" id="SSF55781">
    <property type="entry name" value="GAF domain-like"/>
    <property type="match status" value="1"/>
</dbReference>
<dbReference type="Pfam" id="PF13185">
    <property type="entry name" value="GAF_2"/>
    <property type="match status" value="1"/>
</dbReference>
<dbReference type="SUPFAM" id="SSF52172">
    <property type="entry name" value="CheY-like"/>
    <property type="match status" value="1"/>
</dbReference>
<feature type="compositionally biased region" description="Gly residues" evidence="5">
    <location>
        <begin position="245"/>
        <end position="256"/>
    </location>
</feature>
<evidence type="ECO:0000259" key="6">
    <source>
        <dbReference type="PROSITE" id="PS50921"/>
    </source>
</evidence>